<dbReference type="Gene3D" id="4.10.1250.10">
    <property type="entry name" value="Aminomethyltransferase fragment"/>
    <property type="match status" value="1"/>
</dbReference>
<dbReference type="PIRSF" id="PIRSF006487">
    <property type="entry name" value="GcvT"/>
    <property type="match status" value="1"/>
</dbReference>
<dbReference type="PANTHER" id="PTHR43757:SF2">
    <property type="entry name" value="AMINOMETHYLTRANSFERASE, MITOCHONDRIAL"/>
    <property type="match status" value="1"/>
</dbReference>
<dbReference type="Gene3D" id="2.40.30.110">
    <property type="entry name" value="Aminomethyltransferase beta-barrel domains"/>
    <property type="match status" value="1"/>
</dbReference>
<feature type="domain" description="Aminomethyltransferase C-terminal" evidence="10">
    <location>
        <begin position="290"/>
        <end position="367"/>
    </location>
</feature>
<evidence type="ECO:0000256" key="5">
    <source>
        <dbReference type="ARBA" id="ARBA00031395"/>
    </source>
</evidence>
<comment type="subunit">
    <text evidence="7">The glycine cleavage system is composed of four proteins: P, T, L and H.</text>
</comment>
<dbReference type="GO" id="GO:0032259">
    <property type="term" value="P:methylation"/>
    <property type="evidence" value="ECO:0007669"/>
    <property type="project" value="UniProtKB-KW"/>
</dbReference>
<dbReference type="Gene3D" id="3.30.1360.120">
    <property type="entry name" value="Probable tRNA modification gtpase trme, domain 1"/>
    <property type="match status" value="1"/>
</dbReference>
<proteinExistence type="inferred from homology"/>
<dbReference type="PANTHER" id="PTHR43757">
    <property type="entry name" value="AMINOMETHYLTRANSFERASE"/>
    <property type="match status" value="1"/>
</dbReference>
<dbReference type="GO" id="GO:0005829">
    <property type="term" value="C:cytosol"/>
    <property type="evidence" value="ECO:0007669"/>
    <property type="project" value="TreeGrafter"/>
</dbReference>
<evidence type="ECO:0000313" key="12">
    <source>
        <dbReference type="Proteomes" id="UP000594464"/>
    </source>
</evidence>
<dbReference type="EMBL" id="CP048620">
    <property type="protein sequence ID" value="QPJ64048.1"/>
    <property type="molecule type" value="Genomic_DNA"/>
</dbReference>
<dbReference type="InterPro" id="IPR006223">
    <property type="entry name" value="GcvT"/>
</dbReference>
<evidence type="ECO:0000259" key="10">
    <source>
        <dbReference type="Pfam" id="PF08669"/>
    </source>
</evidence>
<evidence type="ECO:0000259" key="9">
    <source>
        <dbReference type="Pfam" id="PF01571"/>
    </source>
</evidence>
<dbReference type="GO" id="GO:0004047">
    <property type="term" value="F:aminomethyltransferase activity"/>
    <property type="evidence" value="ECO:0007669"/>
    <property type="project" value="UniProtKB-UniRule"/>
</dbReference>
<dbReference type="FunFam" id="2.40.30.110:FF:000003">
    <property type="entry name" value="Aminomethyltransferase"/>
    <property type="match status" value="1"/>
</dbReference>
<evidence type="ECO:0000256" key="4">
    <source>
        <dbReference type="ARBA" id="ARBA00022679"/>
    </source>
</evidence>
<dbReference type="Proteomes" id="UP000594464">
    <property type="component" value="Chromosome"/>
</dbReference>
<dbReference type="NCBIfam" id="NF001567">
    <property type="entry name" value="PRK00389.1"/>
    <property type="match status" value="1"/>
</dbReference>
<organism evidence="11 12">
    <name type="scientific">Candidatus Nitrohelix vancouverensis</name>
    <dbReference type="NCBI Taxonomy" id="2705534"/>
    <lineage>
        <taxon>Bacteria</taxon>
        <taxon>Pseudomonadati</taxon>
        <taxon>Nitrospinota/Tectimicrobiota group</taxon>
        <taxon>Nitrospinota</taxon>
        <taxon>Nitrospinia</taxon>
        <taxon>Nitrospinales</taxon>
        <taxon>Nitrospinaceae</taxon>
        <taxon>Candidatus Nitrohelix</taxon>
    </lineage>
</organism>
<sequence>MTPESDSSLKITPLHEIHKELGAKLVPFAGWHMPIQYAGVMEEHLCVRQAVGVFDVSHMGEIDVKGPEAKAFLQYLTTNDLNKMSDGSVLYALMCYENGGVVDDLLIYRYSNEHYFLCVNASNTEKDFRWISEQAGQFKVEIADISAATAQLAVQGRNAEALLQTLSDISLSQIEYYHFKKGKIHNIECIISRTGYTGEDGFELYMDSDSAAGLFKKILADGAAQGLQPIGLGARDTLRLEMAYSLYGNEIDADCNPFEAGLGWVIRLDKEEDFIGKKTLNELKVNGPKRRIVGLKLQTRGVPRSHYKVLNQGETAGEVTSGGFSPSLNAGIALAYVDPSQAKVGNTLDIEIRNRPFPAQIVKMPFVPSSVKK</sequence>
<keyword evidence="4 7" id="KW-0808">Transferase</keyword>
<dbReference type="AlphaFoldDB" id="A0A7T0C016"/>
<comment type="similarity">
    <text evidence="1 7">Belongs to the GcvT family.</text>
</comment>
<evidence type="ECO:0000256" key="2">
    <source>
        <dbReference type="ARBA" id="ARBA00012616"/>
    </source>
</evidence>
<reference evidence="12" key="1">
    <citation type="submission" date="2020-02" db="EMBL/GenBank/DDBJ databases">
        <title>Genomic and physiological characterization of two novel Nitrospinaceae genera.</title>
        <authorList>
            <person name="Mueller A.J."/>
            <person name="Jung M.-Y."/>
            <person name="Strachan C.R."/>
            <person name="Herbold C.W."/>
            <person name="Kirkegaard R.H."/>
            <person name="Daims H."/>
        </authorList>
    </citation>
    <scope>NUCLEOTIDE SEQUENCE [LARGE SCALE GENOMIC DNA]</scope>
</reference>
<dbReference type="FunFam" id="3.30.70.1400:FF:000001">
    <property type="entry name" value="Aminomethyltransferase"/>
    <property type="match status" value="1"/>
</dbReference>
<name>A0A7T0C016_9BACT</name>
<evidence type="ECO:0000256" key="7">
    <source>
        <dbReference type="HAMAP-Rule" id="MF_00259"/>
    </source>
</evidence>
<dbReference type="InterPro" id="IPR022903">
    <property type="entry name" value="GcvT_bac"/>
</dbReference>
<dbReference type="InterPro" id="IPR006222">
    <property type="entry name" value="GCVT_N"/>
</dbReference>
<keyword evidence="3 7" id="KW-0032">Aminotransferase</keyword>
<dbReference type="Pfam" id="PF08669">
    <property type="entry name" value="GCV_T_C"/>
    <property type="match status" value="1"/>
</dbReference>
<dbReference type="SUPFAM" id="SSF101790">
    <property type="entry name" value="Aminomethyltransferase beta-barrel domain"/>
    <property type="match status" value="1"/>
</dbReference>
<evidence type="ECO:0000256" key="6">
    <source>
        <dbReference type="ARBA" id="ARBA00047665"/>
    </source>
</evidence>
<evidence type="ECO:0000256" key="8">
    <source>
        <dbReference type="PIRSR" id="PIRSR006487-1"/>
    </source>
</evidence>
<dbReference type="GO" id="GO:0008168">
    <property type="term" value="F:methyltransferase activity"/>
    <property type="evidence" value="ECO:0007669"/>
    <property type="project" value="UniProtKB-KW"/>
</dbReference>
<dbReference type="Pfam" id="PF01571">
    <property type="entry name" value="GCV_T"/>
    <property type="match status" value="1"/>
</dbReference>
<evidence type="ECO:0000256" key="1">
    <source>
        <dbReference type="ARBA" id="ARBA00008609"/>
    </source>
</evidence>
<evidence type="ECO:0000313" key="11">
    <source>
        <dbReference type="EMBL" id="QPJ64048.1"/>
    </source>
</evidence>
<dbReference type="GO" id="GO:0019464">
    <property type="term" value="P:glycine decarboxylation via glycine cleavage system"/>
    <property type="evidence" value="ECO:0007669"/>
    <property type="project" value="UniProtKB-UniRule"/>
</dbReference>
<dbReference type="FunFam" id="4.10.1250.10:FF:000001">
    <property type="entry name" value="Aminomethyltransferase"/>
    <property type="match status" value="1"/>
</dbReference>
<gene>
    <name evidence="7 11" type="primary">gcvT</name>
    <name evidence="11" type="ORF">G3M78_00960</name>
</gene>
<feature type="binding site" evidence="8">
    <location>
        <position position="203"/>
    </location>
    <ligand>
        <name>substrate</name>
    </ligand>
</feature>
<dbReference type="NCBIfam" id="TIGR00528">
    <property type="entry name" value="gcvT"/>
    <property type="match status" value="1"/>
</dbReference>
<comment type="function">
    <text evidence="7">The glycine cleavage system catalyzes the degradation of glycine.</text>
</comment>
<comment type="catalytic activity">
    <reaction evidence="6 7">
        <text>N(6)-[(R)-S(8)-aminomethyldihydrolipoyl]-L-lysyl-[protein] + (6S)-5,6,7,8-tetrahydrofolate = N(6)-[(R)-dihydrolipoyl]-L-lysyl-[protein] + (6R)-5,10-methylene-5,6,7,8-tetrahydrofolate + NH4(+)</text>
        <dbReference type="Rhea" id="RHEA:16945"/>
        <dbReference type="Rhea" id="RHEA-COMP:10475"/>
        <dbReference type="Rhea" id="RHEA-COMP:10492"/>
        <dbReference type="ChEBI" id="CHEBI:15636"/>
        <dbReference type="ChEBI" id="CHEBI:28938"/>
        <dbReference type="ChEBI" id="CHEBI:57453"/>
        <dbReference type="ChEBI" id="CHEBI:83100"/>
        <dbReference type="ChEBI" id="CHEBI:83143"/>
        <dbReference type="EC" id="2.1.2.10"/>
    </reaction>
</comment>
<feature type="domain" description="GCVT N-terminal" evidence="9">
    <location>
        <begin position="14"/>
        <end position="270"/>
    </location>
</feature>
<dbReference type="SUPFAM" id="SSF103025">
    <property type="entry name" value="Folate-binding domain"/>
    <property type="match status" value="1"/>
</dbReference>
<accession>A0A7T0C016</accession>
<dbReference type="GO" id="GO:0005960">
    <property type="term" value="C:glycine cleavage complex"/>
    <property type="evidence" value="ECO:0007669"/>
    <property type="project" value="InterPro"/>
</dbReference>
<keyword evidence="11" id="KW-0489">Methyltransferase</keyword>
<dbReference type="InterPro" id="IPR013977">
    <property type="entry name" value="GcvT_C"/>
</dbReference>
<dbReference type="Gene3D" id="3.30.70.1400">
    <property type="entry name" value="Aminomethyltransferase beta-barrel domains"/>
    <property type="match status" value="1"/>
</dbReference>
<dbReference type="EC" id="2.1.2.10" evidence="2 7"/>
<dbReference type="HAMAP" id="MF_00259">
    <property type="entry name" value="GcvT"/>
    <property type="match status" value="1"/>
</dbReference>
<protein>
    <recommendedName>
        <fullName evidence="2 7">Aminomethyltransferase</fullName>
        <ecNumber evidence="2 7">2.1.2.10</ecNumber>
    </recommendedName>
    <alternativeName>
        <fullName evidence="5 7">Glycine cleavage system T protein</fullName>
    </alternativeName>
</protein>
<dbReference type="KEGG" id="nva:G3M78_00960"/>
<evidence type="ECO:0000256" key="3">
    <source>
        <dbReference type="ARBA" id="ARBA00022576"/>
    </source>
</evidence>
<dbReference type="InterPro" id="IPR029043">
    <property type="entry name" value="GcvT/YgfZ_C"/>
</dbReference>
<dbReference type="InterPro" id="IPR027266">
    <property type="entry name" value="TrmE/GcvT-like"/>
</dbReference>
<dbReference type="GO" id="GO:0008483">
    <property type="term" value="F:transaminase activity"/>
    <property type="evidence" value="ECO:0007669"/>
    <property type="project" value="UniProtKB-KW"/>
</dbReference>
<dbReference type="InterPro" id="IPR028896">
    <property type="entry name" value="GcvT/YgfZ/DmdA"/>
</dbReference>